<dbReference type="GO" id="GO:0007155">
    <property type="term" value="P:cell adhesion"/>
    <property type="evidence" value="ECO:0007669"/>
    <property type="project" value="InterPro"/>
</dbReference>
<dbReference type="GO" id="GO:0009424">
    <property type="term" value="C:bacterial-type flagellum hook"/>
    <property type="evidence" value="ECO:0007669"/>
    <property type="project" value="UniProtKB-UniRule"/>
</dbReference>
<evidence type="ECO:0000313" key="11">
    <source>
        <dbReference type="Proteomes" id="UP000192478"/>
    </source>
</evidence>
<keyword evidence="4 5" id="KW-0975">Bacterial flagellum</keyword>
<comment type="similarity">
    <text evidence="1 5">Belongs to the FliD family.</text>
</comment>
<dbReference type="Proteomes" id="UP000177894">
    <property type="component" value="Chromosome"/>
</dbReference>
<evidence type="ECO:0000256" key="1">
    <source>
        <dbReference type="ARBA" id="ARBA00009764"/>
    </source>
</evidence>
<keyword evidence="9" id="KW-0966">Cell projection</keyword>
<dbReference type="GO" id="GO:0071973">
    <property type="term" value="P:bacterial-type flagellum-dependent cell motility"/>
    <property type="evidence" value="ECO:0007669"/>
    <property type="project" value="TreeGrafter"/>
</dbReference>
<comment type="subcellular location">
    <subcellularLocation>
        <location evidence="5">Secreted</location>
    </subcellularLocation>
    <subcellularLocation>
        <location evidence="5">Bacterial flagellum</location>
    </subcellularLocation>
</comment>
<evidence type="ECO:0000313" key="8">
    <source>
        <dbReference type="EMBL" id="AOY75695.1"/>
    </source>
</evidence>
<name>A0AAC9RKM9_9CLOT</name>
<reference evidence="8 10" key="1">
    <citation type="submission" date="2016-10" db="EMBL/GenBank/DDBJ databases">
        <title>Complete Genome Sequence of Acetogen Clostridium formicoaceticum ATCC 27076.</title>
        <authorList>
            <person name="Bao T."/>
            <person name="Cheng C."/>
            <person name="Zhao J."/>
            <person name="Yang S.-T."/>
            <person name="Wang J."/>
            <person name="Wang M."/>
        </authorList>
    </citation>
    <scope>NUCLEOTIDE SEQUENCE [LARGE SCALE GENOMIC DNA]</scope>
    <source>
        <strain evidence="8 10">ATCC 27076</strain>
    </source>
</reference>
<dbReference type="PANTHER" id="PTHR30288:SF0">
    <property type="entry name" value="FLAGELLAR HOOK-ASSOCIATED PROTEIN 2"/>
    <property type="match status" value="1"/>
</dbReference>
<protein>
    <recommendedName>
        <fullName evidence="5">Flagellar hook-associated protein 2</fullName>
        <shortName evidence="5">HAP2</shortName>
    </recommendedName>
    <alternativeName>
        <fullName evidence="5">Flagellar cap protein</fullName>
    </alternativeName>
</protein>
<dbReference type="PANTHER" id="PTHR30288">
    <property type="entry name" value="FLAGELLAR CAP/ASSEMBLY PROTEIN FLID"/>
    <property type="match status" value="1"/>
</dbReference>
<evidence type="ECO:0000259" key="7">
    <source>
        <dbReference type="Pfam" id="PF07195"/>
    </source>
</evidence>
<comment type="function">
    <text evidence="5">Required for morphogenesis and for the elongation of the flagellar filament by facilitating polymerization of the flagellin monomers at the tip of growing filament. Forms a capping structure, which prevents flagellin subunits (transported through the central channel of the flagellum) from leaking out without polymerization at the distal end.</text>
</comment>
<dbReference type="RefSeq" id="WP_070965903.1">
    <property type="nucleotide sequence ID" value="NZ_CP017603.1"/>
</dbReference>
<accession>A0AAC9RKM9</accession>
<feature type="domain" description="Flagellar hook-associated protein 2 C-terminal" evidence="7">
    <location>
        <begin position="255"/>
        <end position="541"/>
    </location>
</feature>
<dbReference type="EMBL" id="CP020559">
    <property type="protein sequence ID" value="ARE86015.1"/>
    <property type="molecule type" value="Genomic_DNA"/>
</dbReference>
<evidence type="ECO:0000259" key="6">
    <source>
        <dbReference type="Pfam" id="PF02465"/>
    </source>
</evidence>
<dbReference type="InterPro" id="IPR003481">
    <property type="entry name" value="FliD_N"/>
</dbReference>
<proteinExistence type="inferred from homology"/>
<evidence type="ECO:0000256" key="2">
    <source>
        <dbReference type="ARBA" id="ARBA00011255"/>
    </source>
</evidence>
<dbReference type="EMBL" id="CP017603">
    <property type="protein sequence ID" value="AOY75695.1"/>
    <property type="molecule type" value="Genomic_DNA"/>
</dbReference>
<dbReference type="GO" id="GO:0009421">
    <property type="term" value="C:bacterial-type flagellum filament cap"/>
    <property type="evidence" value="ECO:0007669"/>
    <property type="project" value="InterPro"/>
</dbReference>
<dbReference type="Pfam" id="PF07195">
    <property type="entry name" value="FliD_C"/>
    <property type="match status" value="1"/>
</dbReference>
<dbReference type="InterPro" id="IPR040026">
    <property type="entry name" value="FliD"/>
</dbReference>
<evidence type="ECO:0000256" key="3">
    <source>
        <dbReference type="ARBA" id="ARBA00023054"/>
    </source>
</evidence>
<evidence type="ECO:0000256" key="4">
    <source>
        <dbReference type="ARBA" id="ARBA00023143"/>
    </source>
</evidence>
<dbReference type="InterPro" id="IPR010809">
    <property type="entry name" value="FliD_C"/>
</dbReference>
<organism evidence="9 11">
    <name type="scientific">Clostridium formicaceticum</name>
    <dbReference type="NCBI Taxonomy" id="1497"/>
    <lineage>
        <taxon>Bacteria</taxon>
        <taxon>Bacillati</taxon>
        <taxon>Bacillota</taxon>
        <taxon>Clostridia</taxon>
        <taxon>Eubacteriales</taxon>
        <taxon>Clostridiaceae</taxon>
        <taxon>Clostridium</taxon>
    </lineage>
</organism>
<evidence type="ECO:0000313" key="10">
    <source>
        <dbReference type="Proteomes" id="UP000177894"/>
    </source>
</evidence>
<dbReference type="Pfam" id="PF02465">
    <property type="entry name" value="FliD_N"/>
    <property type="match status" value="1"/>
</dbReference>
<reference evidence="9 11" key="2">
    <citation type="submission" date="2017-03" db="EMBL/GenBank/DDBJ databases">
        <title>Complete sequence of Clostridium formicaceticum DSM 92.</title>
        <authorList>
            <person name="Poehlein A."/>
            <person name="Karl M."/>
            <person name="Bengelsdorf F.R."/>
            <person name="Duerre P."/>
            <person name="Daniel R."/>
        </authorList>
    </citation>
    <scope>NUCLEOTIDE SEQUENCE [LARGE SCALE GENOMIC DNA]</scope>
    <source>
        <strain evidence="9 11">DSM 92</strain>
    </source>
</reference>
<dbReference type="AlphaFoldDB" id="A0AAC9RKM9"/>
<evidence type="ECO:0000256" key="5">
    <source>
        <dbReference type="RuleBase" id="RU362066"/>
    </source>
</evidence>
<evidence type="ECO:0000313" key="9">
    <source>
        <dbReference type="EMBL" id="ARE86015.1"/>
    </source>
</evidence>
<keyword evidence="10" id="KW-1185">Reference proteome</keyword>
<dbReference type="Proteomes" id="UP000192478">
    <property type="component" value="Chromosome"/>
</dbReference>
<dbReference type="GO" id="GO:0005576">
    <property type="term" value="C:extracellular region"/>
    <property type="evidence" value="ECO:0007669"/>
    <property type="project" value="UniProtKB-SubCell"/>
</dbReference>
<keyword evidence="9" id="KW-0282">Flagellum</keyword>
<keyword evidence="5" id="KW-0964">Secreted</keyword>
<keyword evidence="9" id="KW-0969">Cilium</keyword>
<keyword evidence="3" id="KW-0175">Coiled coil</keyword>
<comment type="subunit">
    <text evidence="2 5">Homopentamer.</text>
</comment>
<dbReference type="KEGG" id="cfm:BJL90_07185"/>
<feature type="domain" description="Flagellar hook-associated protein 2 N-terminal" evidence="6">
    <location>
        <begin position="8"/>
        <end position="117"/>
    </location>
</feature>
<sequence length="554" mass="62222">MRIGGIASGMDTEQMVQSLMKAERLRIDRFFQQEQRLKWRQEAYNNINRSMANFILDSRKAFGLTTVSNTGTMLNRSAESFNWVKKATSNDESIVKATANANAMAGTHKIEVKQLADVASATSKNLKEENFDGKMLVDGEGKFNFNKRELILSTGAAEGRSIKVEIGSDTNIKTMDDFVKFLNTATSKEEGKEDVSLGMRAAYDKSLGRLMLTTKETGDNQYIKIKDTTGDNLNFAEVAFDAEQIDGEGNLKIKGEDAKILFNGQEVKKSTNNFSIFGINLQLQAEQAENAEPITIRVEADTDSIFDKVKSFVDEYNKIIDMINGQLGEKYYRDFAPLTDEQKEAMSEKDIELWEEKAKSGLLRNDSTLTRTLQTMRSNLYERVENVTGSYNNITQLGITTGAYQDGGKLVIDEQKLRNAINDDPEGVVNLLFKTPDASITNDKEKMKNTGLVQRIYDGMTDGIKEVIRQSGPGEDAALLRNVRSNILIDFVTAGSQSVLDKDLSNINSRIAREEMLLAKREDRYWQQFTAMEKALSQMNQQSAWLMSQLGQQY</sequence>
<gene>
    <name evidence="9" type="primary">fliD</name>
    <name evidence="8" type="ORF">BJL90_07185</name>
    <name evidence="9" type="ORF">CLFO_03310</name>
</gene>